<dbReference type="PANTHER" id="PTHR38098:SF1">
    <property type="entry name" value="LPS-ASSEMBLY LIPOPROTEIN LPTE"/>
    <property type="match status" value="1"/>
</dbReference>
<evidence type="ECO:0000256" key="5">
    <source>
        <dbReference type="ARBA" id="ARBA00023288"/>
    </source>
</evidence>
<evidence type="ECO:0000313" key="8">
    <source>
        <dbReference type="Proteomes" id="UP000228621"/>
    </source>
</evidence>
<dbReference type="PROSITE" id="PS51257">
    <property type="entry name" value="PROKAR_LIPOPROTEIN"/>
    <property type="match status" value="1"/>
</dbReference>
<dbReference type="GO" id="GO:1990351">
    <property type="term" value="C:transporter complex"/>
    <property type="evidence" value="ECO:0007669"/>
    <property type="project" value="TreeGrafter"/>
</dbReference>
<name>A0A2A5JR20_PSEO7</name>
<evidence type="ECO:0000256" key="1">
    <source>
        <dbReference type="ARBA" id="ARBA00022729"/>
    </source>
</evidence>
<sequence>MWLQTKMRSLFWQASKLAVLLACFFVASCGFHLKQASYLPDDLRQITLSGDDKRSALFEQLQVDLQRAQVSLKPENTKKAAELYLYNDSLERQTLSLFKNGQVAQHELAYRVSYRLTRPGQEPVEQMFELYRNYQDDPDNALAKAKELELIVTEMRRLASQRIIRELSQL</sequence>
<dbReference type="Gene3D" id="3.30.160.150">
    <property type="entry name" value="Lipoprotein like domain"/>
    <property type="match status" value="1"/>
</dbReference>
<dbReference type="AlphaFoldDB" id="A0A2A5JR20"/>
<dbReference type="GO" id="GO:0043165">
    <property type="term" value="P:Gram-negative-bacterium-type cell outer membrane assembly"/>
    <property type="evidence" value="ECO:0007669"/>
    <property type="project" value="UniProtKB-UniRule"/>
</dbReference>
<proteinExistence type="inferred from homology"/>
<keyword evidence="3 6" id="KW-0564">Palmitate</keyword>
<dbReference type="RefSeq" id="WP_099641865.1">
    <property type="nucleotide sequence ID" value="NZ_JAQPZX010000009.1"/>
</dbReference>
<keyword evidence="4 6" id="KW-0998">Cell outer membrane</keyword>
<dbReference type="GO" id="GO:0015920">
    <property type="term" value="P:lipopolysaccharide transport"/>
    <property type="evidence" value="ECO:0007669"/>
    <property type="project" value="TreeGrafter"/>
</dbReference>
<keyword evidence="5 6" id="KW-0449">Lipoprotein</keyword>
<comment type="subcellular location">
    <subcellularLocation>
        <location evidence="6">Cell outer membrane</location>
        <topology evidence="6">Lipid-anchor</topology>
    </subcellularLocation>
</comment>
<gene>
    <name evidence="6" type="primary">lptE</name>
    <name evidence="7" type="ORF">CEX98_09655</name>
</gene>
<dbReference type="Pfam" id="PF04390">
    <property type="entry name" value="LptE"/>
    <property type="match status" value="1"/>
</dbReference>
<dbReference type="InterPro" id="IPR007485">
    <property type="entry name" value="LPS_assembly_LptE"/>
</dbReference>
<evidence type="ECO:0000256" key="6">
    <source>
        <dbReference type="HAMAP-Rule" id="MF_01186"/>
    </source>
</evidence>
<comment type="subunit">
    <text evidence="6">Component of the lipopolysaccharide transport and assembly complex. Interacts with LptD.</text>
</comment>
<dbReference type="HAMAP" id="MF_01186">
    <property type="entry name" value="LPS_assembly_LptE"/>
    <property type="match status" value="1"/>
</dbReference>
<keyword evidence="1 6" id="KW-0732">Signal</keyword>
<dbReference type="EMBL" id="NKHF01000042">
    <property type="protein sequence ID" value="PCK31914.1"/>
    <property type="molecule type" value="Genomic_DNA"/>
</dbReference>
<protein>
    <recommendedName>
        <fullName evidence="6">LPS-assembly lipoprotein LptE</fullName>
    </recommendedName>
</protein>
<dbReference type="GO" id="GO:0009279">
    <property type="term" value="C:cell outer membrane"/>
    <property type="evidence" value="ECO:0007669"/>
    <property type="project" value="UniProtKB-SubCell"/>
</dbReference>
<dbReference type="PANTHER" id="PTHR38098">
    <property type="entry name" value="LPS-ASSEMBLY LIPOPROTEIN LPTE"/>
    <property type="match status" value="1"/>
</dbReference>
<accession>A0A2A5JR20</accession>
<dbReference type="OrthoDB" id="5801564at2"/>
<evidence type="ECO:0000313" key="7">
    <source>
        <dbReference type="EMBL" id="PCK31914.1"/>
    </source>
</evidence>
<evidence type="ECO:0000256" key="3">
    <source>
        <dbReference type="ARBA" id="ARBA00023139"/>
    </source>
</evidence>
<comment type="caution">
    <text evidence="7">The sequence shown here is derived from an EMBL/GenBank/DDBJ whole genome shotgun (WGS) entry which is preliminary data.</text>
</comment>
<dbReference type="GO" id="GO:0001530">
    <property type="term" value="F:lipopolysaccharide binding"/>
    <property type="evidence" value="ECO:0007669"/>
    <property type="project" value="TreeGrafter"/>
</dbReference>
<comment type="function">
    <text evidence="6">Together with LptD, is involved in the assembly of lipopolysaccharide (LPS) at the surface of the outer membrane. Required for the proper assembly of LptD. Binds LPS and may serve as the LPS recognition site at the outer membrane.</text>
</comment>
<keyword evidence="2 6" id="KW-0472">Membrane</keyword>
<organism evidence="7 8">
    <name type="scientific">Pseudoalteromonas piscicida</name>
    <dbReference type="NCBI Taxonomy" id="43662"/>
    <lineage>
        <taxon>Bacteria</taxon>
        <taxon>Pseudomonadati</taxon>
        <taxon>Pseudomonadota</taxon>
        <taxon>Gammaproteobacteria</taxon>
        <taxon>Alteromonadales</taxon>
        <taxon>Pseudoalteromonadaceae</taxon>
        <taxon>Pseudoalteromonas</taxon>
    </lineage>
</organism>
<evidence type="ECO:0000256" key="4">
    <source>
        <dbReference type="ARBA" id="ARBA00023237"/>
    </source>
</evidence>
<keyword evidence="8" id="KW-1185">Reference proteome</keyword>
<reference evidence="8" key="1">
    <citation type="journal article" date="2019" name="Genome Announc.">
        <title>Draft Genome Sequence of Pseudoalteromonas piscicida Strain 36Y ROTHPW, an Hypersaline Seawater Isolate from the South Coast of Sonora, Mexico.</title>
        <authorList>
            <person name="Sanchez-Diaz R."/>
            <person name="Molina-Garza Z.J."/>
            <person name="Cruz-Suarez L.E."/>
            <person name="Selvin J."/>
            <person name="Kiran G.S."/>
            <person name="Ibarra-Gamez J.C."/>
            <person name="Gomez-Gil B."/>
            <person name="Galaviz-Silva L."/>
        </authorList>
    </citation>
    <scope>NUCLEOTIDE SEQUENCE [LARGE SCALE GENOMIC DNA]</scope>
    <source>
        <strain evidence="8">36Y_RITHPW</strain>
    </source>
</reference>
<dbReference type="Proteomes" id="UP000228621">
    <property type="component" value="Unassembled WGS sequence"/>
</dbReference>
<comment type="similarity">
    <text evidence="6">Belongs to the LptE lipoprotein family.</text>
</comment>
<evidence type="ECO:0000256" key="2">
    <source>
        <dbReference type="ARBA" id="ARBA00023136"/>
    </source>
</evidence>